<dbReference type="OrthoDB" id="8862550at2759"/>
<feature type="region of interest" description="Disordered" evidence="1">
    <location>
        <begin position="58"/>
        <end position="82"/>
    </location>
</feature>
<evidence type="ECO:0000313" key="3">
    <source>
        <dbReference type="Proteomes" id="UP000518266"/>
    </source>
</evidence>
<organism evidence="2 3">
    <name type="scientific">Dissostichus mawsoni</name>
    <name type="common">Antarctic cod</name>
    <dbReference type="NCBI Taxonomy" id="36200"/>
    <lineage>
        <taxon>Eukaryota</taxon>
        <taxon>Metazoa</taxon>
        <taxon>Chordata</taxon>
        <taxon>Craniata</taxon>
        <taxon>Vertebrata</taxon>
        <taxon>Euteleostomi</taxon>
        <taxon>Actinopterygii</taxon>
        <taxon>Neopterygii</taxon>
        <taxon>Teleostei</taxon>
        <taxon>Neoteleostei</taxon>
        <taxon>Acanthomorphata</taxon>
        <taxon>Eupercaria</taxon>
        <taxon>Perciformes</taxon>
        <taxon>Notothenioidei</taxon>
        <taxon>Nototheniidae</taxon>
        <taxon>Dissostichus</taxon>
    </lineage>
</organism>
<keyword evidence="3" id="KW-1185">Reference proteome</keyword>
<dbReference type="InterPro" id="IPR042566">
    <property type="entry name" value="L1_C"/>
</dbReference>
<evidence type="ECO:0008006" key="4">
    <source>
        <dbReference type="Google" id="ProtNLM"/>
    </source>
</evidence>
<accession>A0A7J5YG70</accession>
<feature type="non-terminal residue" evidence="2">
    <location>
        <position position="231"/>
    </location>
</feature>
<protein>
    <recommendedName>
        <fullName evidence="4">L1 transposable element RRM domain-containing protein</fullName>
    </recommendedName>
</protein>
<dbReference type="EMBL" id="JAAKFY010000013">
    <property type="protein sequence ID" value="KAF3847278.1"/>
    <property type="molecule type" value="Genomic_DNA"/>
</dbReference>
<dbReference type="PANTHER" id="PTHR11505">
    <property type="entry name" value="L1 TRANSPOSABLE ELEMENT-RELATED"/>
    <property type="match status" value="1"/>
</dbReference>
<proteinExistence type="predicted"/>
<dbReference type="AlphaFoldDB" id="A0A7J5YG70"/>
<feature type="compositionally biased region" description="Polar residues" evidence="1">
    <location>
        <begin position="63"/>
        <end position="80"/>
    </location>
</feature>
<name>A0A7J5YG70_DISMA</name>
<sequence>KDIEILEERTAGVEEWSTDVQDIITASLEQQTKLQDKLSDIEGRSRRNNVRIWGLKEGIEGTRSPSTSTDSKGAQGTCSKPQPDKFPRAIIVNFLRFEVKENVIKTAWRTVMEVEGRRVTFDHDYSSEVAAKRRKYAGLKRILKDKGIRFQSPMDTLRVYWNEGTMLYKSAQDAARAMRQRGWQVPDSREERPTLLQRLEAARNWTRLRRRERGDNNETRVREDRHRIGVC</sequence>
<dbReference type="Gene3D" id="3.30.250.20">
    <property type="entry name" value="L1 transposable element, C-terminal domain"/>
    <property type="match status" value="1"/>
</dbReference>
<evidence type="ECO:0000256" key="1">
    <source>
        <dbReference type="SAM" id="MobiDB-lite"/>
    </source>
</evidence>
<reference evidence="2 3" key="1">
    <citation type="submission" date="2020-03" db="EMBL/GenBank/DDBJ databases">
        <title>Dissostichus mawsoni Genome sequencing and assembly.</title>
        <authorList>
            <person name="Park H."/>
        </authorList>
    </citation>
    <scope>NUCLEOTIDE SEQUENCE [LARGE SCALE GENOMIC DNA]</scope>
    <source>
        <strain evidence="2">DM0001</strain>
        <tissue evidence="2">Muscle</tissue>
    </source>
</reference>
<dbReference type="InterPro" id="IPR004244">
    <property type="entry name" value="Transposase_22"/>
</dbReference>
<comment type="caution">
    <text evidence="2">The sequence shown here is derived from an EMBL/GenBank/DDBJ whole genome shotgun (WGS) entry which is preliminary data.</text>
</comment>
<evidence type="ECO:0000313" key="2">
    <source>
        <dbReference type="EMBL" id="KAF3847278.1"/>
    </source>
</evidence>
<gene>
    <name evidence="2" type="ORF">F7725_020306</name>
</gene>
<dbReference type="Proteomes" id="UP000518266">
    <property type="component" value="Unassembled WGS sequence"/>
</dbReference>